<keyword evidence="1" id="KW-0812">Transmembrane</keyword>
<reference evidence="2 4" key="1">
    <citation type="submission" date="2024-02" db="EMBL/GenBank/DDBJ databases">
        <authorList>
            <person name="Daric V."/>
            <person name="Darras S."/>
        </authorList>
    </citation>
    <scope>NUCLEOTIDE SEQUENCE [LARGE SCALE GENOMIC DNA]</scope>
</reference>
<name>A0ABP0G4X3_CLALP</name>
<protein>
    <submittedName>
        <fullName evidence="2">Uncharacterized protein</fullName>
    </submittedName>
</protein>
<evidence type="ECO:0000313" key="2">
    <source>
        <dbReference type="EMBL" id="CAK8686885.1"/>
    </source>
</evidence>
<gene>
    <name evidence="2" type="ORF">CVLEPA_LOCUS18921</name>
    <name evidence="3" type="ORF">CVLEPA_LOCUS18943</name>
</gene>
<dbReference type="Proteomes" id="UP001642483">
    <property type="component" value="Unassembled WGS sequence"/>
</dbReference>
<organism evidence="2 4">
    <name type="scientific">Clavelina lepadiformis</name>
    <name type="common">Light-bulb sea squirt</name>
    <name type="synonym">Ascidia lepadiformis</name>
    <dbReference type="NCBI Taxonomy" id="159417"/>
    <lineage>
        <taxon>Eukaryota</taxon>
        <taxon>Metazoa</taxon>
        <taxon>Chordata</taxon>
        <taxon>Tunicata</taxon>
        <taxon>Ascidiacea</taxon>
        <taxon>Aplousobranchia</taxon>
        <taxon>Clavelinidae</taxon>
        <taxon>Clavelina</taxon>
    </lineage>
</organism>
<keyword evidence="4" id="KW-1185">Reference proteome</keyword>
<sequence length="91" mass="10682">MFQAESGSDAEYVFGVGIWKMHILLIRFLNKLKEKLNPKMQKPVQTLSTYRLPARDETWEYVHDLHHKSDLETLSSSTHIRLLQSTQPICR</sequence>
<keyword evidence="1" id="KW-1133">Transmembrane helix</keyword>
<proteinExistence type="predicted"/>
<dbReference type="EMBL" id="CAWYQH010000103">
    <property type="protein sequence ID" value="CAK8686907.1"/>
    <property type="molecule type" value="Genomic_DNA"/>
</dbReference>
<keyword evidence="1" id="KW-0472">Membrane</keyword>
<dbReference type="EMBL" id="CAWYQH010000103">
    <property type="protein sequence ID" value="CAK8686885.1"/>
    <property type="molecule type" value="Genomic_DNA"/>
</dbReference>
<evidence type="ECO:0000313" key="3">
    <source>
        <dbReference type="EMBL" id="CAK8686907.1"/>
    </source>
</evidence>
<evidence type="ECO:0000256" key="1">
    <source>
        <dbReference type="SAM" id="Phobius"/>
    </source>
</evidence>
<feature type="transmembrane region" description="Helical" evidence="1">
    <location>
        <begin position="12"/>
        <end position="30"/>
    </location>
</feature>
<evidence type="ECO:0000313" key="4">
    <source>
        <dbReference type="Proteomes" id="UP001642483"/>
    </source>
</evidence>
<accession>A0ABP0G4X3</accession>
<comment type="caution">
    <text evidence="2">The sequence shown here is derived from an EMBL/GenBank/DDBJ whole genome shotgun (WGS) entry which is preliminary data.</text>
</comment>